<evidence type="ECO:0000313" key="1">
    <source>
        <dbReference type="EMBL" id="GIO49210.1"/>
    </source>
</evidence>
<reference evidence="1 2" key="1">
    <citation type="submission" date="2021-03" db="EMBL/GenBank/DDBJ databases">
        <title>Antimicrobial resistance genes in bacteria isolated from Japanese honey, and their potential for conferring macrolide and lincosamide resistance in the American foulbrood pathogen Paenibacillus larvae.</title>
        <authorList>
            <person name="Okamoto M."/>
            <person name="Kumagai M."/>
            <person name="Kanamori H."/>
            <person name="Takamatsu D."/>
        </authorList>
    </citation>
    <scope>NUCLEOTIDE SEQUENCE [LARGE SCALE GENOMIC DNA]</scope>
    <source>
        <strain evidence="1 2">J34TS1</strain>
    </source>
</reference>
<dbReference type="EMBL" id="BORT01000020">
    <property type="protein sequence ID" value="GIO49210.1"/>
    <property type="molecule type" value="Genomic_DNA"/>
</dbReference>
<dbReference type="CDD" id="cd00586">
    <property type="entry name" value="4HBT"/>
    <property type="match status" value="1"/>
</dbReference>
<accession>A0A920CSE6</accession>
<dbReference type="Pfam" id="PF13279">
    <property type="entry name" value="4HBT_2"/>
    <property type="match status" value="1"/>
</dbReference>
<comment type="caution">
    <text evidence="1">The sequence shown here is derived from an EMBL/GenBank/DDBJ whole genome shotgun (WGS) entry which is preliminary data.</text>
</comment>
<dbReference type="Proteomes" id="UP000682811">
    <property type="component" value="Unassembled WGS sequence"/>
</dbReference>
<dbReference type="RefSeq" id="WP_212979756.1">
    <property type="nucleotide sequence ID" value="NZ_AP025343.1"/>
</dbReference>
<name>A0A920CSE6_9BACL</name>
<evidence type="ECO:0008006" key="3">
    <source>
        <dbReference type="Google" id="ProtNLM"/>
    </source>
</evidence>
<dbReference type="AlphaFoldDB" id="A0A920CSE6"/>
<gene>
    <name evidence="1" type="ORF">J34TS1_39750</name>
</gene>
<evidence type="ECO:0000313" key="2">
    <source>
        <dbReference type="Proteomes" id="UP000682811"/>
    </source>
</evidence>
<dbReference type="SUPFAM" id="SSF54637">
    <property type="entry name" value="Thioesterase/thiol ester dehydrase-isomerase"/>
    <property type="match status" value="1"/>
</dbReference>
<protein>
    <recommendedName>
        <fullName evidence="3">Acyl-CoA thioesterase</fullName>
    </recommendedName>
</protein>
<dbReference type="InterPro" id="IPR029069">
    <property type="entry name" value="HotDog_dom_sf"/>
</dbReference>
<proteinExistence type="predicted"/>
<dbReference type="Gene3D" id="3.10.129.10">
    <property type="entry name" value="Hotdog Thioesterase"/>
    <property type="match status" value="1"/>
</dbReference>
<sequence>MSNETIKYNVSIAPRFEDMDAYGIIHHSRYLIYAEEAKLAFMKDPKFFATDVAAAYDKFLVTEVNIKYIRSVKYFANTLLDIELQFSIENEVKIRFDFAIYQNKSVACRGYSIHVVTDHDNRLRLELPVSLKNRYQELISQGERS</sequence>
<keyword evidence="2" id="KW-1185">Reference proteome</keyword>
<organism evidence="1 2">
    <name type="scientific">Paenibacillus azoreducens</name>
    <dbReference type="NCBI Taxonomy" id="116718"/>
    <lineage>
        <taxon>Bacteria</taxon>
        <taxon>Bacillati</taxon>
        <taxon>Bacillota</taxon>
        <taxon>Bacilli</taxon>
        <taxon>Bacillales</taxon>
        <taxon>Paenibacillaceae</taxon>
        <taxon>Paenibacillus</taxon>
    </lineage>
</organism>